<evidence type="ECO:0000313" key="13">
    <source>
        <dbReference type="Proteomes" id="UP000281406"/>
    </source>
</evidence>
<dbReference type="InterPro" id="IPR055355">
    <property type="entry name" value="ZP-C"/>
</dbReference>
<comment type="caution">
    <text evidence="12">The sequence shown here is derived from an EMBL/GenBank/DDBJ whole genome shotgun (WGS) entry which is preliminary data.</text>
</comment>
<evidence type="ECO:0000256" key="2">
    <source>
        <dbReference type="ARBA" id="ARBA00022475"/>
    </source>
</evidence>
<dbReference type="SMART" id="SM00241">
    <property type="entry name" value="ZP"/>
    <property type="match status" value="1"/>
</dbReference>
<feature type="non-terminal residue" evidence="12">
    <location>
        <position position="1"/>
    </location>
</feature>
<dbReference type="InterPro" id="IPR042235">
    <property type="entry name" value="ZP-C_dom"/>
</dbReference>
<evidence type="ECO:0000256" key="3">
    <source>
        <dbReference type="ARBA" id="ARBA00022692"/>
    </source>
</evidence>
<gene>
    <name evidence="12" type="ORF">DPX16_15113</name>
</gene>
<dbReference type="GO" id="GO:0001837">
    <property type="term" value="P:epithelial to mesenchymal transition"/>
    <property type="evidence" value="ECO:0007669"/>
    <property type="project" value="TreeGrafter"/>
</dbReference>
<dbReference type="GO" id="GO:0017015">
    <property type="term" value="P:regulation of transforming growth factor beta receptor signaling pathway"/>
    <property type="evidence" value="ECO:0007669"/>
    <property type="project" value="TreeGrafter"/>
</dbReference>
<dbReference type="PANTHER" id="PTHR14002:SF56">
    <property type="entry name" value="TRANSFORMING GROWTH FACTOR BETA RECEPTOR TYPE 3-LIKE ISOFORM X1"/>
    <property type="match status" value="1"/>
</dbReference>
<protein>
    <submittedName>
        <fullName evidence="12">Transforming growth factor beta receptor type 3</fullName>
    </submittedName>
</protein>
<dbReference type="OrthoDB" id="8963415at2759"/>
<comment type="subcellular location">
    <subcellularLocation>
        <location evidence="1">Cell membrane</location>
        <topology evidence="1">Single-pass type I membrane protein</topology>
    </subcellularLocation>
</comment>
<dbReference type="GO" id="GO:0005539">
    <property type="term" value="F:glycosaminoglycan binding"/>
    <property type="evidence" value="ECO:0007669"/>
    <property type="project" value="TreeGrafter"/>
</dbReference>
<keyword evidence="7" id="KW-1015">Disulfide bond</keyword>
<keyword evidence="2" id="KW-1003">Cell membrane</keyword>
<keyword evidence="3 10" id="KW-0812">Transmembrane</keyword>
<evidence type="ECO:0000256" key="4">
    <source>
        <dbReference type="ARBA" id="ARBA00022729"/>
    </source>
</evidence>
<dbReference type="GO" id="GO:0050431">
    <property type="term" value="F:transforming growth factor beta binding"/>
    <property type="evidence" value="ECO:0007669"/>
    <property type="project" value="TreeGrafter"/>
</dbReference>
<dbReference type="InterPro" id="IPR001507">
    <property type="entry name" value="ZP_dom"/>
</dbReference>
<keyword evidence="12" id="KW-0675">Receptor</keyword>
<feature type="region of interest" description="Disordered" evidence="9">
    <location>
        <begin position="682"/>
        <end position="770"/>
    </location>
</feature>
<dbReference type="Proteomes" id="UP000281406">
    <property type="component" value="Unassembled WGS sequence"/>
</dbReference>
<reference evidence="12 13" key="1">
    <citation type="submission" date="2018-10" db="EMBL/GenBank/DDBJ databases">
        <title>Genome assembly for a Yunnan-Guizhou Plateau 3E fish, Anabarilius grahami (Regan), and its evolutionary and genetic applications.</title>
        <authorList>
            <person name="Jiang W."/>
        </authorList>
    </citation>
    <scope>NUCLEOTIDE SEQUENCE [LARGE SCALE GENOMIC DNA]</scope>
    <source>
        <strain evidence="12">AG-KIZ</strain>
        <tissue evidence="12">Muscle</tissue>
    </source>
</reference>
<dbReference type="Gene3D" id="2.60.40.3210">
    <property type="entry name" value="Zona pellucida, ZP-N domain"/>
    <property type="match status" value="1"/>
</dbReference>
<dbReference type="GO" id="GO:0005114">
    <property type="term" value="F:type II transforming growth factor beta receptor binding"/>
    <property type="evidence" value="ECO:0007669"/>
    <property type="project" value="TreeGrafter"/>
</dbReference>
<evidence type="ECO:0000256" key="1">
    <source>
        <dbReference type="ARBA" id="ARBA00004251"/>
    </source>
</evidence>
<accession>A0A3N0YX14</accession>
<keyword evidence="8" id="KW-0325">Glycoprotein</keyword>
<proteinExistence type="predicted"/>
<dbReference type="GO" id="GO:0007179">
    <property type="term" value="P:transforming growth factor beta receptor signaling pathway"/>
    <property type="evidence" value="ECO:0007669"/>
    <property type="project" value="TreeGrafter"/>
</dbReference>
<keyword evidence="4" id="KW-0732">Signal</keyword>
<dbReference type="Pfam" id="PF00100">
    <property type="entry name" value="Zona_pellucida"/>
    <property type="match status" value="1"/>
</dbReference>
<feature type="region of interest" description="Disordered" evidence="9">
    <location>
        <begin position="1"/>
        <end position="21"/>
    </location>
</feature>
<dbReference type="InterPro" id="IPR058899">
    <property type="entry name" value="TGFBR3/Endoglin-like_N"/>
</dbReference>
<dbReference type="Gene3D" id="2.60.40.4100">
    <property type="entry name" value="Zona pellucida, ZP-C domain"/>
    <property type="match status" value="1"/>
</dbReference>
<evidence type="ECO:0000259" key="11">
    <source>
        <dbReference type="SMART" id="SM00241"/>
    </source>
</evidence>
<evidence type="ECO:0000256" key="10">
    <source>
        <dbReference type="SAM" id="Phobius"/>
    </source>
</evidence>
<feature type="transmembrane region" description="Helical" evidence="10">
    <location>
        <begin position="875"/>
        <end position="897"/>
    </location>
</feature>
<keyword evidence="5 10" id="KW-1133">Transmembrane helix</keyword>
<dbReference type="GO" id="GO:0005024">
    <property type="term" value="F:transforming growth factor beta receptor activity"/>
    <property type="evidence" value="ECO:0007669"/>
    <property type="project" value="TreeGrafter"/>
</dbReference>
<evidence type="ECO:0000313" key="12">
    <source>
        <dbReference type="EMBL" id="ROL50869.1"/>
    </source>
</evidence>
<evidence type="ECO:0000256" key="7">
    <source>
        <dbReference type="ARBA" id="ARBA00023157"/>
    </source>
</evidence>
<feature type="compositionally biased region" description="Acidic residues" evidence="9">
    <location>
        <begin position="697"/>
        <end position="713"/>
    </location>
</feature>
<evidence type="ECO:0000256" key="8">
    <source>
        <dbReference type="ARBA" id="ARBA00023180"/>
    </source>
</evidence>
<dbReference type="PANTHER" id="PTHR14002">
    <property type="entry name" value="ENDOGLIN/TGF-BETA RECEPTOR TYPE III"/>
    <property type="match status" value="1"/>
</dbReference>
<dbReference type="Pfam" id="PF26060">
    <property type="entry name" value="TGFBR3_N"/>
    <property type="match status" value="3"/>
</dbReference>
<evidence type="ECO:0000256" key="5">
    <source>
        <dbReference type="ARBA" id="ARBA00022989"/>
    </source>
</evidence>
<feature type="compositionally biased region" description="Basic and acidic residues" evidence="9">
    <location>
        <begin position="737"/>
        <end position="747"/>
    </location>
</feature>
<feature type="domain" description="ZP" evidence="11">
    <location>
        <begin position="471"/>
        <end position="817"/>
    </location>
</feature>
<sequence length="938" mass="103877">TRVSPPLGPAPLRTTSADPNFSHPIRRQRINLYELFCGSRLSIQGSLHELIPLSCLLLGVSVSSRELQCSMWPVGALHPVQAQLERFEAGTGCAAREGGAKETHVISVGKASNKQVTVVLRPLTLSQPVNRPVILVLSSQHAMRWVLENEGLPHNINVMVQPIRHVESVTELVGPLGHLIILIGCSATATFWYGKAFHLAQAQNGRATWLSSVGLVSLNSTAESSSMSIRVTQVPSLPRRPRVLLRWILQRHATISSLTHTVRANRVYLRLGEDPSMPSECRLRSLFLSQNYLASEMQEQDVHGCTPSDEPKEMEVHIIRLWSSGSSLCGSLQVEVSVSLLPPVACSGYHRIVLILSSAVSVNWALVAPEVRGHIRVYSSNSVSLPYRTQAPDLSMTSTVNSDLHSTPDLLEWANQNGFPKVTSYSEADLANRFVIKLRGGGKGPEVRPSDERQQDNVIMTDRSREALSWQCEGGALSVSVDTQMLQISPVTTVTLRDRDCKAEFNGSHFLLVFPVISCGTEGEMDGVNGRVHYTNTVFLWKQKPSEGLNNETDWEGLDVMSPLAVHISCDSSLSTHTSPSDVTPTIRPEEALRLSPAAAPPWVPRARASPLLSMELFVTEAYEKRPVGPCVISAYDRLYVQISVGSGAAEAVELQSCLVSPFSDPQAHSSWFIIKDSCPSDPSFTLPERETQETTDSPEIDQEDSDGDEEDEKTDRKDARRQSWPFPRWRQTGSRSGDERARPFKDKRPHRFRAKKPEERRRRRRDEERESANTLHFSFILRPVYNNSIQFLHCRLRLCVADEGPSGADARICAQGPQIPALTHTHASQQCEDRNLSRPVLVTYPVGFLAPPAGKLAEMSRQTPTHNGADEGPVLVVVFAAFVLGLFLMGGLWCIYTQTGRRDLTQRDGIVETVGQNTSFGNRLTMTKQTSSFHEEN</sequence>
<dbReference type="AlphaFoldDB" id="A0A3N0YX14"/>
<dbReference type="GO" id="GO:0016477">
    <property type="term" value="P:cell migration"/>
    <property type="evidence" value="ECO:0007669"/>
    <property type="project" value="TreeGrafter"/>
</dbReference>
<keyword evidence="6 10" id="KW-0472">Membrane</keyword>
<evidence type="ECO:0000256" key="6">
    <source>
        <dbReference type="ARBA" id="ARBA00023136"/>
    </source>
</evidence>
<evidence type="ECO:0000256" key="9">
    <source>
        <dbReference type="SAM" id="MobiDB-lite"/>
    </source>
</evidence>
<name>A0A3N0YX14_ANAGA</name>
<keyword evidence="13" id="KW-1185">Reference proteome</keyword>
<feature type="compositionally biased region" description="Basic and acidic residues" evidence="9">
    <location>
        <begin position="756"/>
        <end position="770"/>
    </location>
</feature>
<organism evidence="12 13">
    <name type="scientific">Anabarilius grahami</name>
    <name type="common">Kanglang fish</name>
    <name type="synonym">Barilius grahami</name>
    <dbReference type="NCBI Taxonomy" id="495550"/>
    <lineage>
        <taxon>Eukaryota</taxon>
        <taxon>Metazoa</taxon>
        <taxon>Chordata</taxon>
        <taxon>Craniata</taxon>
        <taxon>Vertebrata</taxon>
        <taxon>Euteleostomi</taxon>
        <taxon>Actinopterygii</taxon>
        <taxon>Neopterygii</taxon>
        <taxon>Teleostei</taxon>
        <taxon>Ostariophysi</taxon>
        <taxon>Cypriniformes</taxon>
        <taxon>Xenocyprididae</taxon>
        <taxon>Xenocypridinae</taxon>
        <taxon>Xenocypridinae incertae sedis</taxon>
        <taxon>Anabarilius</taxon>
    </lineage>
</organism>
<dbReference type="EMBL" id="RJVU01019434">
    <property type="protein sequence ID" value="ROL50869.1"/>
    <property type="molecule type" value="Genomic_DNA"/>
</dbReference>